<evidence type="ECO:0000256" key="5">
    <source>
        <dbReference type="ARBA" id="ARBA00022606"/>
    </source>
</evidence>
<dbReference type="VEuPathDB" id="VectorBase:LLONM1_002552"/>
<dbReference type="EMBL" id="AJWK01004836">
    <property type="status" value="NOT_ANNOTATED_CDS"/>
    <property type="molecule type" value="Genomic_DNA"/>
</dbReference>
<dbReference type="GO" id="GO:0090729">
    <property type="term" value="F:toxin activity"/>
    <property type="evidence" value="ECO:0007669"/>
    <property type="project" value="UniProtKB-KW"/>
</dbReference>
<keyword evidence="10" id="KW-1185">Reference proteome</keyword>
<keyword evidence="7" id="KW-0552">Olfaction</keyword>
<reference evidence="9" key="1">
    <citation type="submission" date="2020-05" db="UniProtKB">
        <authorList>
            <consortium name="EnsemblMetazoa"/>
        </authorList>
    </citation>
    <scope>IDENTIFICATION</scope>
    <source>
        <strain evidence="9">Jacobina</strain>
    </source>
</reference>
<dbReference type="PANTHER" id="PTHR21066">
    <property type="entry name" value="ODORANT-BINDING PROTEIN 59A-RELATED"/>
    <property type="match status" value="1"/>
</dbReference>
<sequence length="241" mass="28541">MCRIIFLLVSTTLLSLVVGYDFSDPIYNSVLSTEILEALEDEEIDASIPVNYRIRRESSVLPEDDKRCKPRRSGWMCCRDQIERSDTHDRLKEMKRQCYHEIRATHDDAEPFDMFSCERLKRIKQDTECAKECIAKKLEFLDEKGDFREDFVKDFFRNNYTEAQWAKEKSDGIVEKCLKEAKDEKAIEGRKCSTKPIKFYYCMWKELSLACPQEKKKDSRMCNRLYKGESFCPRAPKKRTI</sequence>
<dbReference type="Gene3D" id="1.10.238.20">
    <property type="entry name" value="Pheromone/general odorant binding protein domain"/>
    <property type="match status" value="1"/>
</dbReference>
<proteinExistence type="inferred from homology"/>
<feature type="signal peptide" evidence="8">
    <location>
        <begin position="1"/>
        <end position="19"/>
    </location>
</feature>
<dbReference type="InterPro" id="IPR006170">
    <property type="entry name" value="PBP/GOBP"/>
</dbReference>
<evidence type="ECO:0000256" key="8">
    <source>
        <dbReference type="SAM" id="SignalP"/>
    </source>
</evidence>
<dbReference type="EnsemblMetazoa" id="LLOJ001352-RA">
    <property type="protein sequence ID" value="LLOJ001352-PA"/>
    <property type="gene ID" value="LLOJ001352"/>
</dbReference>
<evidence type="ECO:0000256" key="2">
    <source>
        <dbReference type="ARBA" id="ARBA00008098"/>
    </source>
</evidence>
<evidence type="ECO:0000256" key="6">
    <source>
        <dbReference type="ARBA" id="ARBA00022656"/>
    </source>
</evidence>
<keyword evidence="5" id="KW-0716">Sensory transduction</keyword>
<comment type="subcellular location">
    <subcellularLocation>
        <location evidence="1">Secreted</location>
    </subcellularLocation>
</comment>
<dbReference type="GO" id="GO:0005576">
    <property type="term" value="C:extracellular region"/>
    <property type="evidence" value="ECO:0007669"/>
    <property type="project" value="UniProtKB-SubCell"/>
</dbReference>
<evidence type="ECO:0000256" key="7">
    <source>
        <dbReference type="ARBA" id="ARBA00022725"/>
    </source>
</evidence>
<accession>A0A1B0CB53</accession>
<evidence type="ECO:0000313" key="10">
    <source>
        <dbReference type="Proteomes" id="UP000092461"/>
    </source>
</evidence>
<dbReference type="VEuPathDB" id="VectorBase:LLOJ001352"/>
<evidence type="ECO:0000256" key="3">
    <source>
        <dbReference type="ARBA" id="ARBA00022448"/>
    </source>
</evidence>
<keyword evidence="3" id="KW-0813">Transport</keyword>
<dbReference type="AlphaFoldDB" id="A0A1B0CB53"/>
<dbReference type="Proteomes" id="UP000092461">
    <property type="component" value="Unassembled WGS sequence"/>
</dbReference>
<dbReference type="InterPro" id="IPR052295">
    <property type="entry name" value="Odorant-binding_protein"/>
</dbReference>
<dbReference type="PANTHER" id="PTHR21066:SF17">
    <property type="entry name" value="AGAP011368-PA"/>
    <property type="match status" value="1"/>
</dbReference>
<keyword evidence="4" id="KW-0964">Secreted</keyword>
<protein>
    <recommendedName>
        <fullName evidence="11">Odorant-binding protein</fullName>
    </recommendedName>
</protein>
<organism evidence="9 10">
    <name type="scientific">Lutzomyia longipalpis</name>
    <name type="common">Sand fly</name>
    <dbReference type="NCBI Taxonomy" id="7200"/>
    <lineage>
        <taxon>Eukaryota</taxon>
        <taxon>Metazoa</taxon>
        <taxon>Ecdysozoa</taxon>
        <taxon>Arthropoda</taxon>
        <taxon>Hexapoda</taxon>
        <taxon>Insecta</taxon>
        <taxon>Pterygota</taxon>
        <taxon>Neoptera</taxon>
        <taxon>Endopterygota</taxon>
        <taxon>Diptera</taxon>
        <taxon>Nematocera</taxon>
        <taxon>Psychodoidea</taxon>
        <taxon>Psychodidae</taxon>
        <taxon>Lutzomyia</taxon>
        <taxon>Lutzomyia</taxon>
    </lineage>
</organism>
<dbReference type="Pfam" id="PF01395">
    <property type="entry name" value="PBP_GOBP"/>
    <property type="match status" value="1"/>
</dbReference>
<evidence type="ECO:0000256" key="1">
    <source>
        <dbReference type="ARBA" id="ARBA00004613"/>
    </source>
</evidence>
<comment type="similarity">
    <text evidence="2">Belongs to the PBP/GOBP family.</text>
</comment>
<evidence type="ECO:0000256" key="4">
    <source>
        <dbReference type="ARBA" id="ARBA00022525"/>
    </source>
</evidence>
<keyword evidence="6" id="KW-0800">Toxin</keyword>
<feature type="chain" id="PRO_5008405545" description="Odorant-binding protein" evidence="8">
    <location>
        <begin position="20"/>
        <end position="241"/>
    </location>
</feature>
<name>A0A1B0CB53_LUTLO</name>
<dbReference type="InterPro" id="IPR036728">
    <property type="entry name" value="PBP_GOBP_sf"/>
</dbReference>
<dbReference type="GO" id="GO:0007608">
    <property type="term" value="P:sensory perception of smell"/>
    <property type="evidence" value="ECO:0007669"/>
    <property type="project" value="UniProtKB-KW"/>
</dbReference>
<evidence type="ECO:0008006" key="11">
    <source>
        <dbReference type="Google" id="ProtNLM"/>
    </source>
</evidence>
<evidence type="ECO:0000313" key="9">
    <source>
        <dbReference type="EnsemblMetazoa" id="LLOJ001352-PA"/>
    </source>
</evidence>
<dbReference type="GO" id="GO:0005549">
    <property type="term" value="F:odorant binding"/>
    <property type="evidence" value="ECO:0007669"/>
    <property type="project" value="InterPro"/>
</dbReference>
<keyword evidence="8" id="KW-0732">Signal</keyword>
<dbReference type="SUPFAM" id="SSF47565">
    <property type="entry name" value="Insect pheromone/odorant-binding proteins"/>
    <property type="match status" value="1"/>
</dbReference>